<evidence type="ECO:0000313" key="3">
    <source>
        <dbReference type="Proteomes" id="UP000008383"/>
    </source>
</evidence>
<sequence>MKNALEEKKIVKIDFNDEIREFFSTFSSFPLRRRIEADEEDEKTTRMGEREERETDTKGEREEKTERNTMSPSFSFSPFA</sequence>
<dbReference type="Proteomes" id="UP000008383">
    <property type="component" value="Unassembled WGS sequence"/>
</dbReference>
<keyword evidence="3" id="KW-1185">Reference proteome</keyword>
<proteinExistence type="predicted"/>
<evidence type="ECO:0000256" key="1">
    <source>
        <dbReference type="SAM" id="MobiDB-lite"/>
    </source>
</evidence>
<dbReference type="KEGG" id="tve:TRV_00258"/>
<dbReference type="GeneID" id="9581856"/>
<dbReference type="AlphaFoldDB" id="D4CZL6"/>
<organism evidence="2 3">
    <name type="scientific">Trichophyton verrucosum (strain HKI 0517)</name>
    <dbReference type="NCBI Taxonomy" id="663202"/>
    <lineage>
        <taxon>Eukaryota</taxon>
        <taxon>Fungi</taxon>
        <taxon>Dikarya</taxon>
        <taxon>Ascomycota</taxon>
        <taxon>Pezizomycotina</taxon>
        <taxon>Eurotiomycetes</taxon>
        <taxon>Eurotiomycetidae</taxon>
        <taxon>Onygenales</taxon>
        <taxon>Arthrodermataceae</taxon>
        <taxon>Trichophyton</taxon>
    </lineage>
</organism>
<reference evidence="3" key="1">
    <citation type="journal article" date="2011" name="Genome Biol.">
        <title>Comparative and functional genomics provide insights into the pathogenicity of dermatophytic fungi.</title>
        <authorList>
            <person name="Burmester A."/>
            <person name="Shelest E."/>
            <person name="Gloeckner G."/>
            <person name="Heddergott C."/>
            <person name="Schindler S."/>
            <person name="Staib P."/>
            <person name="Heidel A."/>
            <person name="Felder M."/>
            <person name="Petzold A."/>
            <person name="Szafranski K."/>
            <person name="Feuermann M."/>
            <person name="Pedruzzi I."/>
            <person name="Priebe S."/>
            <person name="Groth M."/>
            <person name="Winkler R."/>
            <person name="Li W."/>
            <person name="Kniemeyer O."/>
            <person name="Schroeckh V."/>
            <person name="Hertweck C."/>
            <person name="Hube B."/>
            <person name="White T.C."/>
            <person name="Platzer M."/>
            <person name="Guthke R."/>
            <person name="Heitman J."/>
            <person name="Woestemeyer J."/>
            <person name="Zipfel P.F."/>
            <person name="Monod M."/>
            <person name="Brakhage A.A."/>
        </authorList>
    </citation>
    <scope>NUCLEOTIDE SEQUENCE [LARGE SCALE GENOMIC DNA]</scope>
    <source>
        <strain evidence="3">HKI 0517</strain>
    </source>
</reference>
<dbReference type="EMBL" id="ACYE01000015">
    <property type="protein sequence ID" value="EFE45007.1"/>
    <property type="molecule type" value="Genomic_DNA"/>
</dbReference>
<comment type="caution">
    <text evidence="2">The sequence shown here is derived from an EMBL/GenBank/DDBJ whole genome shotgun (WGS) entry which is preliminary data.</text>
</comment>
<accession>D4CZL6</accession>
<dbReference type="HOGENOM" id="CLU_196230_0_0_1"/>
<feature type="compositionally biased region" description="Basic and acidic residues" evidence="1">
    <location>
        <begin position="43"/>
        <end position="67"/>
    </location>
</feature>
<evidence type="ECO:0000313" key="2">
    <source>
        <dbReference type="EMBL" id="EFE45007.1"/>
    </source>
</evidence>
<feature type="region of interest" description="Disordered" evidence="1">
    <location>
        <begin position="35"/>
        <end position="80"/>
    </location>
</feature>
<name>D4CZL6_TRIVH</name>
<dbReference type="RefSeq" id="XP_003025618.1">
    <property type="nucleotide sequence ID" value="XM_003025572.1"/>
</dbReference>
<feature type="compositionally biased region" description="Polar residues" evidence="1">
    <location>
        <begin position="68"/>
        <end position="80"/>
    </location>
</feature>
<gene>
    <name evidence="2" type="ORF">TRV_00258</name>
</gene>
<protein>
    <submittedName>
        <fullName evidence="2">Uncharacterized protein</fullName>
    </submittedName>
</protein>